<accession>W7A5F0</accession>
<feature type="compositionally biased region" description="Basic residues" evidence="1">
    <location>
        <begin position="1225"/>
        <end position="1237"/>
    </location>
</feature>
<name>W7A5F0_9APIC</name>
<feature type="compositionally biased region" description="Low complexity" evidence="1">
    <location>
        <begin position="1447"/>
        <end position="1460"/>
    </location>
</feature>
<evidence type="ECO:0000256" key="1">
    <source>
        <dbReference type="SAM" id="MobiDB-lite"/>
    </source>
</evidence>
<feature type="region of interest" description="Disordered" evidence="1">
    <location>
        <begin position="1192"/>
        <end position="1244"/>
    </location>
</feature>
<dbReference type="VEuPathDB" id="PlasmoDB:C922_01367"/>
<protein>
    <submittedName>
        <fullName evidence="2">Uncharacterized protein</fullName>
    </submittedName>
</protein>
<feature type="compositionally biased region" description="Basic residues" evidence="1">
    <location>
        <begin position="1385"/>
        <end position="1395"/>
    </location>
</feature>
<evidence type="ECO:0000313" key="3">
    <source>
        <dbReference type="Proteomes" id="UP000030640"/>
    </source>
</evidence>
<dbReference type="Proteomes" id="UP000030640">
    <property type="component" value="Unassembled WGS sequence"/>
</dbReference>
<feature type="compositionally biased region" description="Basic and acidic residues" evidence="1">
    <location>
        <begin position="1396"/>
        <end position="1420"/>
    </location>
</feature>
<feature type="compositionally biased region" description="Basic and acidic residues" evidence="1">
    <location>
        <begin position="1053"/>
        <end position="1078"/>
    </location>
</feature>
<feature type="compositionally biased region" description="Acidic residues" evidence="1">
    <location>
        <begin position="1341"/>
        <end position="1366"/>
    </location>
</feature>
<feature type="region of interest" description="Disordered" evidence="1">
    <location>
        <begin position="317"/>
        <end position="375"/>
    </location>
</feature>
<feature type="compositionally biased region" description="Basic and acidic residues" evidence="1">
    <location>
        <begin position="664"/>
        <end position="679"/>
    </location>
</feature>
<keyword evidence="3" id="KW-1185">Reference proteome</keyword>
<feature type="region of interest" description="Disordered" evidence="1">
    <location>
        <begin position="652"/>
        <end position="691"/>
    </location>
</feature>
<feature type="region of interest" description="Disordered" evidence="1">
    <location>
        <begin position="1705"/>
        <end position="1735"/>
    </location>
</feature>
<dbReference type="GeneID" id="20036641"/>
<feature type="compositionally biased region" description="Acidic residues" evidence="1">
    <location>
        <begin position="1518"/>
        <end position="1537"/>
    </location>
</feature>
<feature type="compositionally biased region" description="Basic and acidic residues" evidence="1">
    <location>
        <begin position="1540"/>
        <end position="1559"/>
    </location>
</feature>
<feature type="region of interest" description="Disordered" evidence="1">
    <location>
        <begin position="1271"/>
        <end position="1298"/>
    </location>
</feature>
<dbReference type="EMBL" id="KI965463">
    <property type="protein sequence ID" value="EUD68347.1"/>
    <property type="molecule type" value="Genomic_DNA"/>
</dbReference>
<feature type="compositionally biased region" description="Basic and acidic residues" evidence="1">
    <location>
        <begin position="1020"/>
        <end position="1031"/>
    </location>
</feature>
<feature type="compositionally biased region" description="Acidic residues" evidence="1">
    <location>
        <begin position="1325"/>
        <end position="1334"/>
    </location>
</feature>
<gene>
    <name evidence="2" type="ORF">C922_01367</name>
</gene>
<feature type="compositionally biased region" description="Basic residues" evidence="1">
    <location>
        <begin position="351"/>
        <end position="375"/>
    </location>
</feature>
<organism evidence="2 3">
    <name type="scientific">Plasmodium inui San Antonio 1</name>
    <dbReference type="NCBI Taxonomy" id="1237626"/>
    <lineage>
        <taxon>Eukaryota</taxon>
        <taxon>Sar</taxon>
        <taxon>Alveolata</taxon>
        <taxon>Apicomplexa</taxon>
        <taxon>Aconoidasida</taxon>
        <taxon>Haemosporida</taxon>
        <taxon>Plasmodiidae</taxon>
        <taxon>Plasmodium</taxon>
        <taxon>Plasmodium (Plasmodium)</taxon>
    </lineage>
</organism>
<sequence length="2827" mass="330291">MHLTFKVSLKTYDNMYNIQDNIINPITFNFLINEKFKYFPILYVHFYTTSINLNITTSFLYLYKYLYANLNFKKDISDVKNSNIEIYNDLHSEIIIFYKTRTKNNNYTWKLNIIDKNEYHQFPCECLYFCINKQKEKKKMNSEFYEMTRNSEDFIITNEHDLNSVFKDICKIGFKKKNLHNSVAKHEKHLLYDNTQSVYDILHQLTYRMPFLYRDHDKDNKIINIIKKKPSWIYIGVLYTDDLYSRAYKVPNVKHNLLVEPEIIRNKWCLSIGTCIQIENNSGLYFRIYKEGKTNYFSRVHFRWKLKKNRKSSANYSAWETSDGGAKNEKHKKKSKGNVKNYHYQHDQQHNHHSYHRHNNKHFTPHVEKNKKKERSKKGDYINILPFSKRAIPLFWLYDCSLPYIKILRKKEKKYNMKNLRKSNKEEENLDIEAVPFNILYKLLNKYALNNNNIYQKKLDISPSEIIFKGLIMFHCFVKVKDVPTQHIKDTSYNYTVVIEPMVTIKNNLPNPITVIVRMKKKKSLFSISKKKKENKIEEEKLHKTNYEMNDDITKILKKQELFALVPPHHYWCLPICTQAFYMKMFYHGLQIEKMNFIYDYANEIKGYYDFKDVKLPDWNEAFYGGNINSAMKKGSQGSSACESYAVNAEGGATNDRTSHGANHRADDDRTAGNDDKNIHNNHNRSNGDGACNLKEEHAKNINYWQYRNRGASNIKRDSRMLYDEMMKEFQNNDRNGEATSCNSPSTNRKKNIYDNLFRKNINNMHSFDENEENNYQGRNNFKYNFLYATEGFFPIYMPTTDTITSTKVLNHKFGLIGNIFSYDELKYIYFENKINQMNRKVYDYLHTFKNITVSADVSRRKIDFYFPFFFENTTNVCIYVNNKLLPPNSRLYMTEEEAKSVRIKSYKHDYDNNLILCSNVSGKIDCTRTNMIRPLINLIYRKITRKQKVRFWEKYEERKKKNSNLMNAPGFEEEEEQHTPGDDADMVKALSRFKVKVVKDIDDAVKEKDDNLFNDYDGEVDKRDTKEKKNTNNSSKTNNTNDAPALGSAKSLRNETNSEEKQSELGEHTPRKLSEKTDEITCSKNLSDPYYLPHNKNDLYYCNSKFSEISADSNEEARGKTTKKSPTHKSYKNALKNMLMSNKTLFTRRRKMSEKSSGSIRNSKRIRKFRLFHMHVKRDKIHAVREDEGYFENMDEREEPYGNDGNEDSVDSSYYDTHDNDSKLKKKSKKRRKMKRTNFSYSTRGSGQKRLFIKNLYSLDKLGHKYFSKEKKDKDLSSQGGRDIHDSFSSENEKSTGAFPASQVSFSIFHLFKEKEETRKCSEFDEDISDDNANDQIEMEKEEVEEEEEAEEDDGAGVDEDEEDDAFHASNRRKNKHDILKFSLIKKRKKKRIKGAHDNERENKSEKNNSKLSKGEKGMYKKKRFKITPFFSSINRRHKGKVPNGSASHAKSAKLSSGKYHFDGSSSQSDNYNKIASKGKSFQRGQNGDASPTRIAFLESNLHSKWNRNDVQIEAENEAADEEGDEVGDEAGDEGANEVNHKPDTKRRTSLRDFTRNKRENRKSKMKKKDYYEGGFLSLGICVRYAEEPFNKSKIVTFVNSYIFINRLPFDVKIATDSGRKSDSIFTTNNVVLNSDFNNAYKEILPLDALTVNKSVNNYKSSRHTTMEKDVCAINVGDSSRGREIFTLDVSKDEAADMEAFRIGDTQKERNTTNGGSRKASNINHSSFNEHGGHIEGRSHLMVERSSANYDHNKAPTVEGNQTVQTYSTNSKNANDAEMAKKNETYIRSGEITAFHYHRSYIKIKDITEGYSSQPFSLIPKNVPSNFQIELFNINKSQINNTNNLLVEVNVCSGIFGDKQQLPYAYNGYFYILSLPVRPKFEIINATKFIIAYATDVNKYTKKYMNNNYDRYLGRSTKNGDFPVKMIYPYSSIYYTLRNNNEIESSKIALKIVGVQKSSWCINSINSFIDNVVMLPYRVYGENKLSSENKRSSEKSFRGRRDSHKNEKDAYFITRRRNSQKTYLQSRGGNVLLGEFHSNDSFAEVKNDNRILNGDGEKEEDGKRREKMEKDNMLLGHNLVNKELYSFLIIRDNGSRAIVITEKYNLAREIVSTKNFSKIHKLIAISSRKKILLSNKNANRKYMLDYKKKNFVYFNFPIVPVIYKINIPRLTVTWIHRQDVIIAIHLSNLKYSGHIYPKEIINYDINQMFTPINILKRKEVEEYVQYVFLNSYVDSIFLIEQIHIDHFVKGDIPVILKNTNIEENEDIFLYIHVKQYCVDSFKQAPIYQSIMIKISPINANIELLVIEQLIEIIEKEKQLLLLYEREEKSLPPLIATSETARSAINTTLKIFSDANFLKMIYLDDYIRRKTKKDFILKNNQIVNNSIILNSTNKYQNKYKTIRNYEHKRMKDSEAEIKPNAYSYYFSSPKARMITQNRLLSINKITEKMCSEDSTNSSISTNLSRKNKNTNSVHKKICKKLVGYYKYKKVHNLINNTYYNINNMNDERVLPIKIQYFRNQKIFMNAFSSHLFLHPNPRWMDNQSKHVYIREFKITPIEIIASIRTSEHRISRRILHIVDALPVDTPSMRIHLISQKRNYMVCTWDGLFQSLRVSYFRQLLRQSLPSAWLSNPFAFIKGFINGIFALFKETVRGVKTSSNCFDGFMSGFKCGIIILVVNTVGGLFQSLSHMLNVCHKLMGGSRPRPPSILDSIILGFDGLLLDTFYRPWVSLFNDPKISLNKGNSTLKTVCIIIGCILRCIFSPIFGLLNLSASITEGFANTLIGDFERFSRVQERAEFETEKVHNAVAAMRRGKSYMKKTTRHEKGA</sequence>
<feature type="compositionally biased region" description="Low complexity" evidence="1">
    <location>
        <begin position="1032"/>
        <end position="1042"/>
    </location>
</feature>
<proteinExistence type="predicted"/>
<dbReference type="OrthoDB" id="383349at2759"/>
<feature type="region of interest" description="Disordered" evidence="1">
    <location>
        <begin position="1989"/>
        <end position="2010"/>
    </location>
</feature>
<feature type="compositionally biased region" description="Polar residues" evidence="1">
    <location>
        <begin position="1465"/>
        <end position="1475"/>
    </location>
</feature>
<reference evidence="2 3" key="1">
    <citation type="submission" date="2013-02" db="EMBL/GenBank/DDBJ databases">
        <title>The Genome Sequence of Plasmodium inui San Antonio 1.</title>
        <authorList>
            <consortium name="The Broad Institute Genome Sequencing Platform"/>
            <consortium name="The Broad Institute Genome Sequencing Center for Infectious Disease"/>
            <person name="Neafsey D."/>
            <person name="Cheeseman I."/>
            <person name="Volkman S."/>
            <person name="Adams J."/>
            <person name="Walker B."/>
            <person name="Young S.K."/>
            <person name="Zeng Q."/>
            <person name="Gargeya S."/>
            <person name="Fitzgerald M."/>
            <person name="Haas B."/>
            <person name="Abouelleil A."/>
            <person name="Alvarado L."/>
            <person name="Arachchi H.M."/>
            <person name="Berlin A.M."/>
            <person name="Chapman S.B."/>
            <person name="Dewar J."/>
            <person name="Goldberg J."/>
            <person name="Griggs A."/>
            <person name="Gujja S."/>
            <person name="Hansen M."/>
            <person name="Howarth C."/>
            <person name="Imamovic A."/>
            <person name="Larimer J."/>
            <person name="McCowan C."/>
            <person name="Murphy C."/>
            <person name="Neiman D."/>
            <person name="Pearson M."/>
            <person name="Priest M."/>
            <person name="Roberts A."/>
            <person name="Saif S."/>
            <person name="Shea T."/>
            <person name="Sisk P."/>
            <person name="Sykes S."/>
            <person name="Wortman J."/>
            <person name="Nusbaum C."/>
            <person name="Birren B."/>
        </authorList>
    </citation>
    <scope>NUCLEOTIDE SEQUENCE [LARGE SCALE GENOMIC DNA]</scope>
    <source>
        <strain evidence="2 3">San Antonio 1</strain>
    </source>
</reference>
<feature type="compositionally biased region" description="Polar residues" evidence="1">
    <location>
        <begin position="1713"/>
        <end position="1730"/>
    </location>
</feature>
<feature type="region of interest" description="Disordered" evidence="1">
    <location>
        <begin position="1518"/>
        <end position="1567"/>
    </location>
</feature>
<evidence type="ECO:0000313" key="2">
    <source>
        <dbReference type="EMBL" id="EUD68347.1"/>
    </source>
</evidence>
<feature type="region of interest" description="Disordered" evidence="1">
    <location>
        <begin position="1322"/>
        <end position="1492"/>
    </location>
</feature>
<dbReference type="RefSeq" id="XP_008815195.1">
    <property type="nucleotide sequence ID" value="XM_008816973.1"/>
</dbReference>
<feature type="region of interest" description="Disordered" evidence="1">
    <location>
        <begin position="1013"/>
        <end position="1078"/>
    </location>
</feature>
<feature type="compositionally biased region" description="Basic and acidic residues" evidence="1">
    <location>
        <begin position="1271"/>
        <end position="1295"/>
    </location>
</feature>